<evidence type="ECO:0000259" key="2">
    <source>
        <dbReference type="Pfam" id="PF09949"/>
    </source>
</evidence>
<evidence type="ECO:0000313" key="3">
    <source>
        <dbReference type="EMBL" id="SLM35114.1"/>
    </source>
</evidence>
<dbReference type="InterPro" id="IPR052935">
    <property type="entry name" value="Mg2+_PAP"/>
</dbReference>
<organism evidence="3 4">
    <name type="scientific">Lasallia pustulata</name>
    <dbReference type="NCBI Taxonomy" id="136370"/>
    <lineage>
        <taxon>Eukaryota</taxon>
        <taxon>Fungi</taxon>
        <taxon>Dikarya</taxon>
        <taxon>Ascomycota</taxon>
        <taxon>Pezizomycotina</taxon>
        <taxon>Lecanoromycetes</taxon>
        <taxon>OSLEUM clade</taxon>
        <taxon>Umbilicariomycetidae</taxon>
        <taxon>Umbilicariales</taxon>
        <taxon>Umbilicariaceae</taxon>
        <taxon>Lasallia</taxon>
    </lineage>
</organism>
<protein>
    <recommendedName>
        <fullName evidence="2">Phosphatidate phosphatase APP1 catalytic domain-containing protein</fullName>
    </recommendedName>
</protein>
<evidence type="ECO:0000313" key="4">
    <source>
        <dbReference type="Proteomes" id="UP000192927"/>
    </source>
</evidence>
<dbReference type="Pfam" id="PF09949">
    <property type="entry name" value="APP1_cat"/>
    <property type="match status" value="1"/>
</dbReference>
<dbReference type="EMBL" id="FWEW01000537">
    <property type="protein sequence ID" value="SLM35114.1"/>
    <property type="molecule type" value="Genomic_DNA"/>
</dbReference>
<reference evidence="4" key="1">
    <citation type="submission" date="2017-03" db="EMBL/GenBank/DDBJ databases">
        <authorList>
            <person name="Sharma R."/>
            <person name="Thines M."/>
        </authorList>
    </citation>
    <scope>NUCLEOTIDE SEQUENCE [LARGE SCALE GENOMIC DNA]</scope>
</reference>
<dbReference type="AlphaFoldDB" id="A0A1W5CW53"/>
<feature type="domain" description="Phosphatidate phosphatase APP1 catalytic" evidence="2">
    <location>
        <begin position="268"/>
        <end position="412"/>
    </location>
</feature>
<sequence length="496" mass="55171">MMLNTFVPLLLLLPSVALTSSATVKSTAAVVPEQHLVTASPAAWEATKTNEPQRGIISVLAGDGWSTLNSLGSDVFSHERSGVLNFFRGYPTGDAVKRHLRLHDSQIAALPTKVLNLPGYGNWTDQGWNLRFHGNVYQQPHISKFKLDHLANLFLIGTSLRSLPPSQASQARNLTAEIFILQQGGRNVSFSLASAPTAGSSSEPGGYQTIKLPYLTTHEGDFDSFLPLTDTGLKSGNSTDQIQRLHVYAQGTDTGNATAYLVPLRGLTVISDIDDTLRVTRIYKPAEALLNTFARPFTPWLNMPSIYADWSARIPNLHFHYLTTTPEQVTRIYMDFIYKTYPGGSFDTRPLNFRDVSAALSIRKFLLRKVFRTYPQRKFILVGDTSNMDVMQDYPAMAREFPGQVQCIFLRNTSATDAKDRFPYDTSGFKGLDQKMYMFFRVPDDLTNLDIANRQCYNSSVPQNLTFGYQGLPFGIHTGSGKKGWLSRFLSAQHGG</sequence>
<dbReference type="InterPro" id="IPR019236">
    <property type="entry name" value="APP1_cat"/>
</dbReference>
<dbReference type="PANTHER" id="PTHR28208">
    <property type="entry name" value="PHOSPHATIDATE PHOSPHATASE APP1"/>
    <property type="match status" value="1"/>
</dbReference>
<dbReference type="GO" id="GO:0008195">
    <property type="term" value="F:phosphatidate phosphatase activity"/>
    <property type="evidence" value="ECO:0007669"/>
    <property type="project" value="InterPro"/>
</dbReference>
<keyword evidence="4" id="KW-1185">Reference proteome</keyword>
<evidence type="ECO:0000256" key="1">
    <source>
        <dbReference type="SAM" id="SignalP"/>
    </source>
</evidence>
<feature type="chain" id="PRO_5010700846" description="Phosphatidate phosphatase APP1 catalytic domain-containing protein" evidence="1">
    <location>
        <begin position="22"/>
        <end position="496"/>
    </location>
</feature>
<feature type="signal peptide" evidence="1">
    <location>
        <begin position="1"/>
        <end position="21"/>
    </location>
</feature>
<keyword evidence="1" id="KW-0732">Signal</keyword>
<dbReference type="GO" id="GO:0030479">
    <property type="term" value="C:actin cortical patch"/>
    <property type="evidence" value="ECO:0007669"/>
    <property type="project" value="TreeGrafter"/>
</dbReference>
<dbReference type="Proteomes" id="UP000192927">
    <property type="component" value="Unassembled WGS sequence"/>
</dbReference>
<accession>A0A1W5CW53</accession>
<dbReference type="PANTHER" id="PTHR28208:SF2">
    <property type="entry name" value="PHOSPHATIDATE PHOSPHATASE APP1 CATALYTIC DOMAIN-CONTAINING PROTEIN"/>
    <property type="match status" value="1"/>
</dbReference>
<name>A0A1W5CW53_9LECA</name>
<proteinExistence type="predicted"/>